<accession>A0AAE0N6W4</accession>
<comment type="caution">
    <text evidence="1">The sequence shown here is derived from an EMBL/GenBank/DDBJ whole genome shotgun (WGS) entry which is preliminary data.</text>
</comment>
<dbReference type="InterPro" id="IPR009057">
    <property type="entry name" value="Homeodomain-like_sf"/>
</dbReference>
<sequence length="76" mass="8785">MAISYTEEDLRKACAEAQRTRRLRSVARRWAIPPTTLYRRLNGALPRSVAHEDQQRLSITQESHLANWIRIQQAAG</sequence>
<name>A0AAE0N6W4_9PEZI</name>
<protein>
    <recommendedName>
        <fullName evidence="3">HTH psq-type domain-containing protein</fullName>
    </recommendedName>
</protein>
<keyword evidence="2" id="KW-1185">Reference proteome</keyword>
<dbReference type="SUPFAM" id="SSF46689">
    <property type="entry name" value="Homeodomain-like"/>
    <property type="match status" value="1"/>
</dbReference>
<dbReference type="EMBL" id="JAULSN010000004">
    <property type="protein sequence ID" value="KAK3372941.1"/>
    <property type="molecule type" value="Genomic_DNA"/>
</dbReference>
<organism evidence="1 2">
    <name type="scientific">Lasiosphaeria ovina</name>
    <dbReference type="NCBI Taxonomy" id="92902"/>
    <lineage>
        <taxon>Eukaryota</taxon>
        <taxon>Fungi</taxon>
        <taxon>Dikarya</taxon>
        <taxon>Ascomycota</taxon>
        <taxon>Pezizomycotina</taxon>
        <taxon>Sordariomycetes</taxon>
        <taxon>Sordariomycetidae</taxon>
        <taxon>Sordariales</taxon>
        <taxon>Lasiosphaeriaceae</taxon>
        <taxon>Lasiosphaeria</taxon>
    </lineage>
</organism>
<reference evidence="1" key="2">
    <citation type="submission" date="2023-06" db="EMBL/GenBank/DDBJ databases">
        <authorList>
            <consortium name="Lawrence Berkeley National Laboratory"/>
            <person name="Haridas S."/>
            <person name="Hensen N."/>
            <person name="Bonometti L."/>
            <person name="Westerberg I."/>
            <person name="Brannstrom I.O."/>
            <person name="Guillou S."/>
            <person name="Cros-Aarteil S."/>
            <person name="Calhoun S."/>
            <person name="Kuo A."/>
            <person name="Mondo S."/>
            <person name="Pangilinan J."/>
            <person name="Riley R."/>
            <person name="Labutti K."/>
            <person name="Andreopoulos B."/>
            <person name="Lipzen A."/>
            <person name="Chen C."/>
            <person name="Yanf M."/>
            <person name="Daum C."/>
            <person name="Ng V."/>
            <person name="Clum A."/>
            <person name="Steindorff A."/>
            <person name="Ohm R."/>
            <person name="Martin F."/>
            <person name="Silar P."/>
            <person name="Natvig D."/>
            <person name="Lalanne C."/>
            <person name="Gautier V."/>
            <person name="Ament-Velasquez S.L."/>
            <person name="Kruys A."/>
            <person name="Hutchinson M.I."/>
            <person name="Powell A.J."/>
            <person name="Barry K."/>
            <person name="Miller A.N."/>
            <person name="Grigoriev I.V."/>
            <person name="Debuchy R."/>
            <person name="Gladieux P."/>
            <person name="Thoren M.H."/>
            <person name="Johannesson H."/>
        </authorList>
    </citation>
    <scope>NUCLEOTIDE SEQUENCE</scope>
    <source>
        <strain evidence="1">CBS 958.72</strain>
    </source>
</reference>
<evidence type="ECO:0008006" key="3">
    <source>
        <dbReference type="Google" id="ProtNLM"/>
    </source>
</evidence>
<feature type="non-terminal residue" evidence="1">
    <location>
        <position position="76"/>
    </location>
</feature>
<evidence type="ECO:0000313" key="2">
    <source>
        <dbReference type="Proteomes" id="UP001287356"/>
    </source>
</evidence>
<gene>
    <name evidence="1" type="ORF">B0T24DRAFT_621773</name>
</gene>
<proteinExistence type="predicted"/>
<dbReference type="AlphaFoldDB" id="A0AAE0N6W4"/>
<reference evidence="1" key="1">
    <citation type="journal article" date="2023" name="Mol. Phylogenet. Evol.">
        <title>Genome-scale phylogeny and comparative genomics of the fungal order Sordariales.</title>
        <authorList>
            <person name="Hensen N."/>
            <person name="Bonometti L."/>
            <person name="Westerberg I."/>
            <person name="Brannstrom I.O."/>
            <person name="Guillou S."/>
            <person name="Cros-Aarteil S."/>
            <person name="Calhoun S."/>
            <person name="Haridas S."/>
            <person name="Kuo A."/>
            <person name="Mondo S."/>
            <person name="Pangilinan J."/>
            <person name="Riley R."/>
            <person name="LaButti K."/>
            <person name="Andreopoulos B."/>
            <person name="Lipzen A."/>
            <person name="Chen C."/>
            <person name="Yan M."/>
            <person name="Daum C."/>
            <person name="Ng V."/>
            <person name="Clum A."/>
            <person name="Steindorff A."/>
            <person name="Ohm R.A."/>
            <person name="Martin F."/>
            <person name="Silar P."/>
            <person name="Natvig D.O."/>
            <person name="Lalanne C."/>
            <person name="Gautier V."/>
            <person name="Ament-Velasquez S.L."/>
            <person name="Kruys A."/>
            <person name="Hutchinson M.I."/>
            <person name="Powell A.J."/>
            <person name="Barry K."/>
            <person name="Miller A.N."/>
            <person name="Grigoriev I.V."/>
            <person name="Debuchy R."/>
            <person name="Gladieux P."/>
            <person name="Hiltunen Thoren M."/>
            <person name="Johannesson H."/>
        </authorList>
    </citation>
    <scope>NUCLEOTIDE SEQUENCE</scope>
    <source>
        <strain evidence="1">CBS 958.72</strain>
    </source>
</reference>
<evidence type="ECO:0000313" key="1">
    <source>
        <dbReference type="EMBL" id="KAK3372941.1"/>
    </source>
</evidence>
<dbReference type="Proteomes" id="UP001287356">
    <property type="component" value="Unassembled WGS sequence"/>
</dbReference>